<accession>A0ABV1E0D4</accession>
<proteinExistence type="predicted"/>
<keyword evidence="1" id="KW-0812">Transmembrane</keyword>
<keyword evidence="1" id="KW-0472">Membrane</keyword>
<evidence type="ECO:0000256" key="1">
    <source>
        <dbReference type="SAM" id="Phobius"/>
    </source>
</evidence>
<feature type="transmembrane region" description="Helical" evidence="1">
    <location>
        <begin position="7"/>
        <end position="28"/>
    </location>
</feature>
<keyword evidence="1" id="KW-1133">Transmembrane helix</keyword>
<dbReference type="Proteomes" id="UP001489509">
    <property type="component" value="Unassembled WGS sequence"/>
</dbReference>
<name>A0ABV1E0D4_9FIRM</name>
<organism evidence="2 3">
    <name type="scientific">Solibaculum intestinale</name>
    <dbReference type="NCBI Taxonomy" id="3133165"/>
    <lineage>
        <taxon>Bacteria</taxon>
        <taxon>Bacillati</taxon>
        <taxon>Bacillota</taxon>
        <taxon>Clostridia</taxon>
        <taxon>Eubacteriales</taxon>
        <taxon>Oscillospiraceae</taxon>
        <taxon>Solibaculum</taxon>
    </lineage>
</organism>
<sequence>MEKKNRRFLPGICMLLLGIVIGIFLSPVKRGMIVGSYNGNGAKLPEDQEEGNAKSGC</sequence>
<comment type="caution">
    <text evidence="2">The sequence shown here is derived from an EMBL/GenBank/DDBJ whole genome shotgun (WGS) entry which is preliminary data.</text>
</comment>
<reference evidence="2 3" key="1">
    <citation type="submission" date="2024-03" db="EMBL/GenBank/DDBJ databases">
        <title>Human intestinal bacterial collection.</title>
        <authorList>
            <person name="Pauvert C."/>
            <person name="Hitch T.C.A."/>
            <person name="Clavel T."/>
        </authorList>
    </citation>
    <scope>NUCLEOTIDE SEQUENCE [LARGE SCALE GENOMIC DNA]</scope>
    <source>
        <strain evidence="2 3">CLA-JM-H44</strain>
    </source>
</reference>
<dbReference type="EMBL" id="JBBMFD010000012">
    <property type="protein sequence ID" value="MEQ2440764.1"/>
    <property type="molecule type" value="Genomic_DNA"/>
</dbReference>
<evidence type="ECO:0008006" key="4">
    <source>
        <dbReference type="Google" id="ProtNLM"/>
    </source>
</evidence>
<dbReference type="RefSeq" id="WP_349219440.1">
    <property type="nucleotide sequence ID" value="NZ_JBBMFD010000012.1"/>
</dbReference>
<evidence type="ECO:0000313" key="2">
    <source>
        <dbReference type="EMBL" id="MEQ2440764.1"/>
    </source>
</evidence>
<evidence type="ECO:0000313" key="3">
    <source>
        <dbReference type="Proteomes" id="UP001489509"/>
    </source>
</evidence>
<keyword evidence="3" id="KW-1185">Reference proteome</keyword>
<gene>
    <name evidence="2" type="ORF">WMO26_08000</name>
</gene>
<protein>
    <recommendedName>
        <fullName evidence="4">YtxH domain-containing protein</fullName>
    </recommendedName>
</protein>